<accession>A0A1W1C5Y8</accession>
<dbReference type="SUPFAM" id="SSF46626">
    <property type="entry name" value="Cytochrome c"/>
    <property type="match status" value="1"/>
</dbReference>
<feature type="domain" description="Cytochrome c" evidence="4">
    <location>
        <begin position="10"/>
        <end position="93"/>
    </location>
</feature>
<sequence length="93" mass="9774">MNKIVKIVAVTALMSPALFANTAACKGCHGANFEKSALGKSKIVKDLSKEDIIKALNGYKDGSYGGAMKGMMKGQVAKLDEAAIKAIAEEIKK</sequence>
<evidence type="ECO:0000313" key="5">
    <source>
        <dbReference type="EMBL" id="SFV61142.1"/>
    </source>
</evidence>
<dbReference type="Pfam" id="PF00034">
    <property type="entry name" value="Cytochrom_C"/>
    <property type="match status" value="1"/>
</dbReference>
<name>A0A1W1C5Y8_9ZZZZ</name>
<gene>
    <name evidence="5" type="ORF">MNB_SV-12-54</name>
</gene>
<evidence type="ECO:0000256" key="3">
    <source>
        <dbReference type="ARBA" id="ARBA00023004"/>
    </source>
</evidence>
<keyword evidence="3" id="KW-0408">Iron</keyword>
<keyword evidence="2" id="KW-0479">Metal-binding</keyword>
<reference evidence="5" key="1">
    <citation type="submission" date="2016-10" db="EMBL/GenBank/DDBJ databases">
        <authorList>
            <person name="de Groot N.N."/>
        </authorList>
    </citation>
    <scope>NUCLEOTIDE SEQUENCE</scope>
</reference>
<dbReference type="Gene3D" id="1.10.760.10">
    <property type="entry name" value="Cytochrome c-like domain"/>
    <property type="match status" value="1"/>
</dbReference>
<dbReference type="GO" id="GO:0009055">
    <property type="term" value="F:electron transfer activity"/>
    <property type="evidence" value="ECO:0007669"/>
    <property type="project" value="InterPro"/>
</dbReference>
<dbReference type="InterPro" id="IPR036909">
    <property type="entry name" value="Cyt_c-like_dom_sf"/>
</dbReference>
<evidence type="ECO:0000259" key="4">
    <source>
        <dbReference type="PROSITE" id="PS51007"/>
    </source>
</evidence>
<dbReference type="GO" id="GO:0020037">
    <property type="term" value="F:heme binding"/>
    <property type="evidence" value="ECO:0007669"/>
    <property type="project" value="InterPro"/>
</dbReference>
<proteinExistence type="predicted"/>
<keyword evidence="1" id="KW-0349">Heme</keyword>
<dbReference type="AlphaFoldDB" id="A0A1W1C5Y8"/>
<organism evidence="5">
    <name type="scientific">hydrothermal vent metagenome</name>
    <dbReference type="NCBI Taxonomy" id="652676"/>
    <lineage>
        <taxon>unclassified sequences</taxon>
        <taxon>metagenomes</taxon>
        <taxon>ecological metagenomes</taxon>
    </lineage>
</organism>
<dbReference type="EMBL" id="FPHE01000104">
    <property type="protein sequence ID" value="SFV61142.1"/>
    <property type="molecule type" value="Genomic_DNA"/>
</dbReference>
<evidence type="ECO:0000256" key="2">
    <source>
        <dbReference type="ARBA" id="ARBA00022723"/>
    </source>
</evidence>
<evidence type="ECO:0000256" key="1">
    <source>
        <dbReference type="ARBA" id="ARBA00022617"/>
    </source>
</evidence>
<dbReference type="InterPro" id="IPR009056">
    <property type="entry name" value="Cyt_c-like_dom"/>
</dbReference>
<protein>
    <submittedName>
        <fullName evidence="5">Cytochrome c, class I</fullName>
    </submittedName>
</protein>
<dbReference type="PROSITE" id="PS51007">
    <property type="entry name" value="CYTC"/>
    <property type="match status" value="1"/>
</dbReference>
<dbReference type="GO" id="GO:0046872">
    <property type="term" value="F:metal ion binding"/>
    <property type="evidence" value="ECO:0007669"/>
    <property type="project" value="UniProtKB-KW"/>
</dbReference>